<name>A0ABR7D4M7_9BACT</name>
<evidence type="ECO:0000256" key="2">
    <source>
        <dbReference type="SAM" id="SignalP"/>
    </source>
</evidence>
<evidence type="ECO:0000256" key="1">
    <source>
        <dbReference type="SAM" id="MobiDB-lite"/>
    </source>
</evidence>
<dbReference type="InterPro" id="IPR029140">
    <property type="entry name" value="Mfa1_C"/>
</dbReference>
<sequence>MKKRKLFQFFATALALAFVGCSHDALTGDDPEGDQNGPKDAVYMNVTVQLPVAGGMGGRSITNTGTNGDYGTSTSGTEIGKDHENVVNTVLLVLAEKGTNKFIACGTQNGFATPSDGKIKTVQSIEKSKLSQYYTNTDNGDGNGTLKSGKEKINVYVFCNPTLRLQTKLKGLSSGAEWIDETGKVIESDKGVFPTTTEQDGGAVWGGSDHKQGFLMATAKSNDIEKEIPKTLSGWDNHNTAEKAFDLTGPNYLGSSSEIDNGKTNNIEVGSIDVERAVARFDFKDGSPLASTSPCTYDVVTYKDNNEDKTLIQIELTKMALVNMSKEFYYLRRVSNDGSDKVPGFPETNTNNFAYCGVETLSNYVVDTDPTFKTGTLEKKGKVYASHFNFCLGDTTLTNMWTINENARGQWYTSEISDVLDGLDDTDDGWNATDKIGYKIWRYVTENTIPTDVANQKHGISTGIVFKGKMVVPDALRGSEKYGELYNTINNAGDVLTGNPNEDPILYAHSGNLYLTWKEVRAVAIDNKESYPAFYNAVFGTVSEEEDKQPKAAAEGAAPVYSTDVNSPDFWWAKWQDAENVDDSGLSEEDKDKDAREEFKRIATSEGVEFTIYQSSKEVDAKGQVIAKGYYCYYYYWNRHNDNNNATTMGAMEFGVVRNNVYKLAVTDISRLGHPRISENDPDPEDPDKPDEEGKIYFKLSIEVLPWVVRVNNIEF</sequence>
<feature type="chain" id="PRO_5047055398" evidence="2">
    <location>
        <begin position="28"/>
        <end position="716"/>
    </location>
</feature>
<dbReference type="PROSITE" id="PS51257">
    <property type="entry name" value="PROKAR_LIPOPROTEIN"/>
    <property type="match status" value="1"/>
</dbReference>
<dbReference type="Pfam" id="PF15495">
    <property type="entry name" value="Fimbrillin_C"/>
    <property type="match status" value="1"/>
</dbReference>
<keyword evidence="5" id="KW-1185">Reference proteome</keyword>
<accession>A0ABR7D4M7</accession>
<organism evidence="4 5">
    <name type="scientific">Butyricimonas hominis</name>
    <dbReference type="NCBI Taxonomy" id="2763032"/>
    <lineage>
        <taxon>Bacteria</taxon>
        <taxon>Pseudomonadati</taxon>
        <taxon>Bacteroidota</taxon>
        <taxon>Bacteroidia</taxon>
        <taxon>Bacteroidales</taxon>
        <taxon>Odoribacteraceae</taxon>
        <taxon>Butyricimonas</taxon>
    </lineage>
</organism>
<feature type="domain" description="Minor fimbrium subunit Mfa1 C-terminal" evidence="3">
    <location>
        <begin position="631"/>
        <end position="713"/>
    </location>
</feature>
<proteinExistence type="predicted"/>
<evidence type="ECO:0000313" key="4">
    <source>
        <dbReference type="EMBL" id="MBC5622911.1"/>
    </source>
</evidence>
<evidence type="ECO:0000259" key="3">
    <source>
        <dbReference type="Pfam" id="PF15495"/>
    </source>
</evidence>
<dbReference type="Gene3D" id="2.60.40.3690">
    <property type="match status" value="2"/>
</dbReference>
<comment type="caution">
    <text evidence="4">The sequence shown here is derived from an EMBL/GenBank/DDBJ whole genome shotgun (WGS) entry which is preliminary data.</text>
</comment>
<dbReference type="EMBL" id="JACOOH010000008">
    <property type="protein sequence ID" value="MBC5622911.1"/>
    <property type="molecule type" value="Genomic_DNA"/>
</dbReference>
<feature type="compositionally biased region" description="Acidic residues" evidence="1">
    <location>
        <begin position="680"/>
        <end position="691"/>
    </location>
</feature>
<dbReference type="InterPro" id="IPR047786">
    <property type="entry name" value="Mfa1_fim"/>
</dbReference>
<dbReference type="NCBIfam" id="NF038041">
    <property type="entry name" value="fim_Mfa1_fam"/>
    <property type="match status" value="1"/>
</dbReference>
<gene>
    <name evidence="4" type="ORF">H8S64_17605</name>
</gene>
<keyword evidence="2" id="KW-0732">Signal</keyword>
<evidence type="ECO:0000313" key="5">
    <source>
        <dbReference type="Proteomes" id="UP000646484"/>
    </source>
</evidence>
<protein>
    <submittedName>
        <fullName evidence="4">Mfa1 fimbrilin C-terminal domain-containing protein</fullName>
    </submittedName>
</protein>
<dbReference type="Proteomes" id="UP000646484">
    <property type="component" value="Unassembled WGS sequence"/>
</dbReference>
<reference evidence="4 5" key="1">
    <citation type="submission" date="2020-08" db="EMBL/GenBank/DDBJ databases">
        <title>Genome public.</title>
        <authorList>
            <person name="Liu C."/>
            <person name="Sun Q."/>
        </authorList>
    </citation>
    <scope>NUCLEOTIDE SEQUENCE [LARGE SCALE GENOMIC DNA]</scope>
    <source>
        <strain evidence="4 5">NSJ-56</strain>
    </source>
</reference>
<feature type="signal peptide" evidence="2">
    <location>
        <begin position="1"/>
        <end position="27"/>
    </location>
</feature>
<dbReference type="RefSeq" id="WP_186977805.1">
    <property type="nucleotide sequence ID" value="NZ_JACOOH010000008.1"/>
</dbReference>
<feature type="region of interest" description="Disordered" evidence="1">
    <location>
        <begin position="673"/>
        <end position="692"/>
    </location>
</feature>